<evidence type="ECO:0000313" key="7">
    <source>
        <dbReference type="EMBL" id="NDY41472.1"/>
    </source>
</evidence>
<dbReference type="InterPro" id="IPR017900">
    <property type="entry name" value="4Fe4S_Fe_S_CS"/>
</dbReference>
<dbReference type="InterPro" id="IPR017896">
    <property type="entry name" value="4Fe4S_Fe-S-bd"/>
</dbReference>
<sequence>MAKPVVQKRYTLTERVYLVEILKGLGITLRHFLANFAASLKPGPHTVPTTWQYPEDRREISPVFRGAHMLLLDEQGREKCIGCGMCARVCPAQCITVERGKVPEGEEEEYAKRYAKKTFSAVFRIDLLRCIFCGFCEETCPQNALALGPDYELARPSREECLLEKPRMLENYRRAMAAGGVHRPLKPVPVAEAGPAKGGAGAQKG</sequence>
<feature type="binding site" evidence="5">
    <location>
        <position position="133"/>
    </location>
    <ligand>
        <name>[4Fe-4S] cluster</name>
        <dbReference type="ChEBI" id="CHEBI:49883"/>
        <label>2</label>
    </ligand>
</feature>
<evidence type="ECO:0000259" key="6">
    <source>
        <dbReference type="PROSITE" id="PS51379"/>
    </source>
</evidence>
<comment type="caution">
    <text evidence="7">The sequence shown here is derived from an EMBL/GenBank/DDBJ whole genome shotgun (WGS) entry which is preliminary data.</text>
</comment>
<comment type="similarity">
    <text evidence="5">Belongs to the complex I 23 kDa subunit family.</text>
</comment>
<accession>A0A6N9TJN4</accession>
<feature type="domain" description="4Fe-4S ferredoxin-type" evidence="6">
    <location>
        <begin position="68"/>
        <end position="100"/>
    </location>
</feature>
<comment type="catalytic activity">
    <reaction evidence="5">
        <text>a quinone + NADH + 5 H(+)(in) = a quinol + NAD(+) + 4 H(+)(out)</text>
        <dbReference type="Rhea" id="RHEA:57888"/>
        <dbReference type="ChEBI" id="CHEBI:15378"/>
        <dbReference type="ChEBI" id="CHEBI:24646"/>
        <dbReference type="ChEBI" id="CHEBI:57540"/>
        <dbReference type="ChEBI" id="CHEBI:57945"/>
        <dbReference type="ChEBI" id="CHEBI:132124"/>
    </reaction>
</comment>
<dbReference type="PANTHER" id="PTHR10849">
    <property type="entry name" value="NADH DEHYDROGENASE UBIQUINONE IRON-SULFUR PROTEIN 8, MITOCHONDRIAL"/>
    <property type="match status" value="1"/>
</dbReference>
<dbReference type="PROSITE" id="PS51379">
    <property type="entry name" value="4FE4S_FER_2"/>
    <property type="match status" value="2"/>
</dbReference>
<dbReference type="SUPFAM" id="SSF54862">
    <property type="entry name" value="4Fe-4S ferredoxins"/>
    <property type="match status" value="1"/>
</dbReference>
<feature type="binding site" evidence="5">
    <location>
        <position position="90"/>
    </location>
    <ligand>
        <name>[4Fe-4S] cluster</name>
        <dbReference type="ChEBI" id="CHEBI:49883"/>
        <label>2</label>
    </ligand>
</feature>
<evidence type="ECO:0000256" key="1">
    <source>
        <dbReference type="ARBA" id="ARBA00022485"/>
    </source>
</evidence>
<feature type="binding site" evidence="5">
    <location>
        <position position="83"/>
    </location>
    <ligand>
        <name>[4Fe-4S] cluster</name>
        <dbReference type="ChEBI" id="CHEBI:49883"/>
        <label>1</label>
    </ligand>
</feature>
<feature type="binding site" evidence="5">
    <location>
        <position position="140"/>
    </location>
    <ligand>
        <name>[4Fe-4S] cluster</name>
        <dbReference type="ChEBI" id="CHEBI:49883"/>
        <label>1</label>
    </ligand>
</feature>
<reference evidence="7 8" key="1">
    <citation type="submission" date="2020-02" db="EMBL/GenBank/DDBJ databases">
        <title>Comparative genomics of sulfur disproportionating microorganisms.</title>
        <authorList>
            <person name="Ward L.M."/>
            <person name="Bertran E."/>
            <person name="Johnston D.T."/>
        </authorList>
    </citation>
    <scope>NUCLEOTIDE SEQUENCE [LARGE SCALE GENOMIC DNA]</scope>
    <source>
        <strain evidence="7 8">DSM 100025</strain>
    </source>
</reference>
<dbReference type="Proteomes" id="UP000469346">
    <property type="component" value="Unassembled WGS sequence"/>
</dbReference>
<dbReference type="EC" id="7.1.1.-" evidence="5"/>
<feature type="binding site" evidence="5">
    <location>
        <position position="130"/>
    </location>
    <ligand>
        <name>[4Fe-4S] cluster</name>
        <dbReference type="ChEBI" id="CHEBI:49883"/>
        <label>2</label>
    </ligand>
</feature>
<organism evidence="7 8">
    <name type="scientific">Dissulfurirhabdus thermomarina</name>
    <dbReference type="NCBI Taxonomy" id="1765737"/>
    <lineage>
        <taxon>Bacteria</taxon>
        <taxon>Deltaproteobacteria</taxon>
        <taxon>Dissulfurirhabdaceae</taxon>
        <taxon>Dissulfurirhabdus</taxon>
    </lineage>
</organism>
<dbReference type="GO" id="GO:0050136">
    <property type="term" value="F:NADH dehydrogenase (quinone) (non-electrogenic) activity"/>
    <property type="evidence" value="ECO:0007669"/>
    <property type="project" value="UniProtKB-UniRule"/>
</dbReference>
<keyword evidence="5" id="KW-1003">Cell membrane</keyword>
<keyword evidence="1 5" id="KW-0004">4Fe-4S</keyword>
<keyword evidence="5" id="KW-0830">Ubiquinone</keyword>
<feature type="binding site" evidence="5">
    <location>
        <position position="80"/>
    </location>
    <ligand>
        <name>[4Fe-4S] cluster</name>
        <dbReference type="ChEBI" id="CHEBI:49883"/>
        <label>1</label>
    </ligand>
</feature>
<proteinExistence type="inferred from homology"/>
<dbReference type="AlphaFoldDB" id="A0A6N9TJN4"/>
<dbReference type="GO" id="GO:0048038">
    <property type="term" value="F:quinone binding"/>
    <property type="evidence" value="ECO:0007669"/>
    <property type="project" value="UniProtKB-KW"/>
</dbReference>
<dbReference type="Gene3D" id="3.30.70.3270">
    <property type="match status" value="1"/>
</dbReference>
<feature type="domain" description="4Fe-4S ferredoxin-type" evidence="6">
    <location>
        <begin position="121"/>
        <end position="150"/>
    </location>
</feature>
<name>A0A6N9TJN4_DISTH</name>
<evidence type="ECO:0000313" key="8">
    <source>
        <dbReference type="Proteomes" id="UP000469346"/>
    </source>
</evidence>
<evidence type="ECO:0000256" key="5">
    <source>
        <dbReference type="HAMAP-Rule" id="MF_01351"/>
    </source>
</evidence>
<keyword evidence="8" id="KW-1185">Reference proteome</keyword>
<feature type="binding site" evidence="5">
    <location>
        <position position="136"/>
    </location>
    <ligand>
        <name>[4Fe-4S] cluster</name>
        <dbReference type="ChEBI" id="CHEBI:49883"/>
        <label>2</label>
    </ligand>
</feature>
<dbReference type="InterPro" id="IPR010226">
    <property type="entry name" value="NADH_quinone_OxRdtase_chainI"/>
</dbReference>
<gene>
    <name evidence="5" type="primary">nuoI</name>
    <name evidence="7" type="ORF">G3N55_01215</name>
</gene>
<dbReference type="PROSITE" id="PS00198">
    <property type="entry name" value="4FE4S_FER_1"/>
    <property type="match status" value="2"/>
</dbReference>
<evidence type="ECO:0000256" key="2">
    <source>
        <dbReference type="ARBA" id="ARBA00022723"/>
    </source>
</evidence>
<evidence type="ECO:0000256" key="4">
    <source>
        <dbReference type="ARBA" id="ARBA00023014"/>
    </source>
</evidence>
<comment type="subunit">
    <text evidence="5">NDH-1 is composed of 14 different subunits. Subunits NuoA, H, J, K, L, M, N constitute the membrane sector of the complex.</text>
</comment>
<dbReference type="GO" id="GO:0051539">
    <property type="term" value="F:4 iron, 4 sulfur cluster binding"/>
    <property type="evidence" value="ECO:0007669"/>
    <property type="project" value="UniProtKB-KW"/>
</dbReference>
<keyword evidence="5" id="KW-0472">Membrane</keyword>
<keyword evidence="3 5" id="KW-0408">Iron</keyword>
<dbReference type="EMBL" id="JAAGRR010000005">
    <property type="protein sequence ID" value="NDY41472.1"/>
    <property type="molecule type" value="Genomic_DNA"/>
</dbReference>
<keyword evidence="5" id="KW-1278">Translocase</keyword>
<comment type="subcellular location">
    <subcellularLocation>
        <location evidence="5">Cell membrane</location>
        <topology evidence="5">Peripheral membrane protein</topology>
    </subcellularLocation>
</comment>
<evidence type="ECO:0000256" key="3">
    <source>
        <dbReference type="ARBA" id="ARBA00023004"/>
    </source>
</evidence>
<keyword evidence="2 5" id="KW-0479">Metal-binding</keyword>
<dbReference type="GO" id="GO:0005886">
    <property type="term" value="C:plasma membrane"/>
    <property type="evidence" value="ECO:0007669"/>
    <property type="project" value="UniProtKB-SubCell"/>
</dbReference>
<dbReference type="Pfam" id="PF12838">
    <property type="entry name" value="Fer4_7"/>
    <property type="match status" value="1"/>
</dbReference>
<comment type="cofactor">
    <cofactor evidence="5">
        <name>[4Fe-4S] cluster</name>
        <dbReference type="ChEBI" id="CHEBI:49883"/>
    </cofactor>
    <text evidence="5">Binds 2 [4Fe-4S] clusters per subunit.</text>
</comment>
<keyword evidence="5" id="KW-0520">NAD</keyword>
<comment type="function">
    <text evidence="5">NDH-1 shuttles electrons from NADH, via FMN and iron-sulfur (Fe-S) centers, to quinones in the respiratory chain. The immediate electron acceptor for the enzyme in this species is believed to be ubiquinone. Couples the redox reaction to proton translocation (for every two electrons transferred, four hydrogen ions are translocated across the cytoplasmic membrane), and thus conserves the redox energy in a proton gradient.</text>
</comment>
<keyword evidence="5" id="KW-0874">Quinone</keyword>
<protein>
    <recommendedName>
        <fullName evidence="5">NADH-quinone oxidoreductase subunit I</fullName>
        <ecNumber evidence="5">7.1.1.-</ecNumber>
    </recommendedName>
    <alternativeName>
        <fullName evidence="5">NADH dehydrogenase I subunit I</fullName>
    </alternativeName>
    <alternativeName>
        <fullName evidence="5">NDH-1 subunit I</fullName>
    </alternativeName>
</protein>
<dbReference type="GO" id="GO:0005506">
    <property type="term" value="F:iron ion binding"/>
    <property type="evidence" value="ECO:0007669"/>
    <property type="project" value="UniProtKB-UniRule"/>
</dbReference>
<feature type="binding site" evidence="5">
    <location>
        <position position="86"/>
    </location>
    <ligand>
        <name>[4Fe-4S] cluster</name>
        <dbReference type="ChEBI" id="CHEBI:49883"/>
        <label>1</label>
    </ligand>
</feature>
<keyword evidence="4 5" id="KW-0411">Iron-sulfur</keyword>
<dbReference type="HAMAP" id="MF_01351">
    <property type="entry name" value="NDH1_NuoI"/>
    <property type="match status" value="1"/>
</dbReference>
<dbReference type="NCBIfam" id="TIGR01971">
    <property type="entry name" value="NuoI"/>
    <property type="match status" value="1"/>
</dbReference>